<accession>A0AAX4KH81</accession>
<dbReference type="InterPro" id="IPR016181">
    <property type="entry name" value="Acyl_CoA_acyltransferase"/>
</dbReference>
<dbReference type="AlphaFoldDB" id="A0AAX4KH81"/>
<dbReference type="Proteomes" id="UP001358614">
    <property type="component" value="Chromosome 1"/>
</dbReference>
<keyword evidence="2" id="KW-0012">Acyltransferase</keyword>
<dbReference type="GO" id="GO:0016747">
    <property type="term" value="F:acyltransferase activity, transferring groups other than amino-acyl groups"/>
    <property type="evidence" value="ECO:0007669"/>
    <property type="project" value="InterPro"/>
</dbReference>
<proteinExistence type="predicted"/>
<dbReference type="RefSeq" id="XP_066083888.1">
    <property type="nucleotide sequence ID" value="XM_066227791.1"/>
</dbReference>
<dbReference type="InterPro" id="IPR000182">
    <property type="entry name" value="GNAT_dom"/>
</dbReference>
<evidence type="ECO:0000256" key="2">
    <source>
        <dbReference type="ARBA" id="ARBA00023315"/>
    </source>
</evidence>
<keyword evidence="1" id="KW-0808">Transferase</keyword>
<name>A0AAX4KH81_9TREE</name>
<keyword evidence="5" id="KW-1185">Reference proteome</keyword>
<gene>
    <name evidence="4" type="ORF">V865_004006</name>
</gene>
<dbReference type="PANTHER" id="PTHR43877">
    <property type="entry name" value="AMINOALKYLPHOSPHONATE N-ACETYLTRANSFERASE-RELATED-RELATED"/>
    <property type="match status" value="1"/>
</dbReference>
<dbReference type="PROSITE" id="PS51186">
    <property type="entry name" value="GNAT"/>
    <property type="match status" value="1"/>
</dbReference>
<dbReference type="InterPro" id="IPR050832">
    <property type="entry name" value="Bact_Acetyltransf"/>
</dbReference>
<evidence type="ECO:0000313" key="5">
    <source>
        <dbReference type="Proteomes" id="UP001358614"/>
    </source>
</evidence>
<dbReference type="Pfam" id="PF00583">
    <property type="entry name" value="Acetyltransf_1"/>
    <property type="match status" value="1"/>
</dbReference>
<dbReference type="SUPFAM" id="SSF55729">
    <property type="entry name" value="Acyl-CoA N-acyltransferases (Nat)"/>
    <property type="match status" value="1"/>
</dbReference>
<evidence type="ECO:0000256" key="1">
    <source>
        <dbReference type="ARBA" id="ARBA00022679"/>
    </source>
</evidence>
<evidence type="ECO:0000313" key="4">
    <source>
        <dbReference type="EMBL" id="WWD05921.1"/>
    </source>
</evidence>
<feature type="domain" description="N-acetyltransferase" evidence="3">
    <location>
        <begin position="6"/>
        <end position="179"/>
    </location>
</feature>
<dbReference type="KEGG" id="ker:91102808"/>
<protein>
    <recommendedName>
        <fullName evidence="3">N-acetyltransferase domain-containing protein</fullName>
    </recommendedName>
</protein>
<sequence length="179" mass="19963">MNRARVDVRGTPSDAEQISKLVGTTWSDLFGWSVSPQDLDTYINFTLSPSSFESELAQSDKHMFICAASSSSGEIQEEILGVAQLVQNPTPPMDIPSSIELQRLYAHPSTHGTGLGQLLITKSKEMARELGKSKIWLGVWEGNERGKRFYEKMGFEIVGEKVFYAGESKRRDLIMCIDV</sequence>
<dbReference type="CDD" id="cd04301">
    <property type="entry name" value="NAT_SF"/>
    <property type="match status" value="1"/>
</dbReference>
<reference evidence="4 5" key="1">
    <citation type="submission" date="2024-01" db="EMBL/GenBank/DDBJ databases">
        <title>Comparative genomics of Cryptococcus and Kwoniella reveals pathogenesis evolution and contrasting modes of karyotype evolution via chromosome fusion or intercentromeric recombination.</title>
        <authorList>
            <person name="Coelho M.A."/>
            <person name="David-Palma M."/>
            <person name="Shea T."/>
            <person name="Bowers K."/>
            <person name="McGinley-Smith S."/>
            <person name="Mohammad A.W."/>
            <person name="Gnirke A."/>
            <person name="Yurkov A.M."/>
            <person name="Nowrousian M."/>
            <person name="Sun S."/>
            <person name="Cuomo C.A."/>
            <person name="Heitman J."/>
        </authorList>
    </citation>
    <scope>NUCLEOTIDE SEQUENCE [LARGE SCALE GENOMIC DNA]</scope>
    <source>
        <strain evidence="4 5">PYCC6329</strain>
    </source>
</reference>
<dbReference type="Gene3D" id="3.40.630.30">
    <property type="match status" value="1"/>
</dbReference>
<dbReference type="GeneID" id="91102808"/>
<organism evidence="4 5">
    <name type="scientific">Kwoniella europaea PYCC6329</name>
    <dbReference type="NCBI Taxonomy" id="1423913"/>
    <lineage>
        <taxon>Eukaryota</taxon>
        <taxon>Fungi</taxon>
        <taxon>Dikarya</taxon>
        <taxon>Basidiomycota</taxon>
        <taxon>Agaricomycotina</taxon>
        <taxon>Tremellomycetes</taxon>
        <taxon>Tremellales</taxon>
        <taxon>Cryptococcaceae</taxon>
        <taxon>Kwoniella</taxon>
    </lineage>
</organism>
<evidence type="ECO:0000259" key="3">
    <source>
        <dbReference type="PROSITE" id="PS51186"/>
    </source>
</evidence>
<dbReference type="EMBL" id="CP144089">
    <property type="protein sequence ID" value="WWD05921.1"/>
    <property type="molecule type" value="Genomic_DNA"/>
</dbReference>